<accession>A0ABR4A7S1</accession>
<proteinExistence type="predicted"/>
<dbReference type="PANTHER" id="PTHR20958">
    <property type="entry name" value="GLYCINE N-ACYLTRANSFERASE-LIKE PROTEIN"/>
    <property type="match status" value="1"/>
</dbReference>
<evidence type="ECO:0000256" key="1">
    <source>
        <dbReference type="SAM" id="MobiDB-lite"/>
    </source>
</evidence>
<evidence type="ECO:0000259" key="2">
    <source>
        <dbReference type="Pfam" id="PF08445"/>
    </source>
</evidence>
<feature type="region of interest" description="Disordered" evidence="1">
    <location>
        <begin position="265"/>
        <end position="319"/>
    </location>
</feature>
<dbReference type="EMBL" id="JBEFKJ010000017">
    <property type="protein sequence ID" value="KAL2041441.1"/>
    <property type="molecule type" value="Genomic_DNA"/>
</dbReference>
<name>A0ABR4A7S1_9LECA</name>
<reference evidence="3 4" key="1">
    <citation type="submission" date="2024-09" db="EMBL/GenBank/DDBJ databases">
        <title>Rethinking Asexuality: The Enigmatic Case of Functional Sexual Genes in Lepraria (Stereocaulaceae).</title>
        <authorList>
            <person name="Doellman M."/>
            <person name="Sun Y."/>
            <person name="Barcenas-Pena A."/>
            <person name="Lumbsch H.T."/>
            <person name="Grewe F."/>
        </authorList>
    </citation>
    <scope>NUCLEOTIDE SEQUENCE [LARGE SCALE GENOMIC DNA]</scope>
    <source>
        <strain evidence="3 4">Mercado 3170</strain>
    </source>
</reference>
<dbReference type="InterPro" id="IPR053225">
    <property type="entry name" value="Acyl-CoA_N-acyltransferase"/>
</dbReference>
<dbReference type="Gene3D" id="3.40.630.30">
    <property type="match status" value="1"/>
</dbReference>
<dbReference type="InterPro" id="IPR016181">
    <property type="entry name" value="Acyl_CoA_acyltransferase"/>
</dbReference>
<dbReference type="SUPFAM" id="SSF55729">
    <property type="entry name" value="Acyl-CoA N-acyltransferases (Nat)"/>
    <property type="match status" value="1"/>
</dbReference>
<dbReference type="Proteomes" id="UP001590950">
    <property type="component" value="Unassembled WGS sequence"/>
</dbReference>
<organism evidence="3 4">
    <name type="scientific">Stereocaulon virgatum</name>
    <dbReference type="NCBI Taxonomy" id="373712"/>
    <lineage>
        <taxon>Eukaryota</taxon>
        <taxon>Fungi</taxon>
        <taxon>Dikarya</taxon>
        <taxon>Ascomycota</taxon>
        <taxon>Pezizomycotina</taxon>
        <taxon>Lecanoromycetes</taxon>
        <taxon>OSLEUM clade</taxon>
        <taxon>Lecanoromycetidae</taxon>
        <taxon>Lecanorales</taxon>
        <taxon>Lecanorineae</taxon>
        <taxon>Stereocaulaceae</taxon>
        <taxon>Stereocaulon</taxon>
    </lineage>
</organism>
<dbReference type="InterPro" id="IPR013653">
    <property type="entry name" value="GCN5-like_dom"/>
</dbReference>
<comment type="caution">
    <text evidence="3">The sequence shown here is derived from an EMBL/GenBank/DDBJ whole genome shotgun (WGS) entry which is preliminary data.</text>
</comment>
<dbReference type="Pfam" id="PF08445">
    <property type="entry name" value="FR47"/>
    <property type="match status" value="1"/>
</dbReference>
<gene>
    <name evidence="3" type="ORF">N7G274_005823</name>
</gene>
<evidence type="ECO:0000313" key="3">
    <source>
        <dbReference type="EMBL" id="KAL2041441.1"/>
    </source>
</evidence>
<evidence type="ECO:0000313" key="4">
    <source>
        <dbReference type="Proteomes" id="UP001590950"/>
    </source>
</evidence>
<dbReference type="PANTHER" id="PTHR20958:SF6">
    <property type="entry name" value="GLYCINE N-ACYLTRANSFERASE-LIKE PROTEIN"/>
    <property type="match status" value="1"/>
</dbReference>
<keyword evidence="4" id="KW-1185">Reference proteome</keyword>
<feature type="compositionally biased region" description="Low complexity" evidence="1">
    <location>
        <begin position="266"/>
        <end position="307"/>
    </location>
</feature>
<protein>
    <recommendedName>
        <fullName evidence="2">GCN5-related N-acetyltransferase Rv2170-like domain-containing protein</fullName>
    </recommendedName>
</protein>
<sequence length="448" mass="47845">MSLPLPHPQTHTHTDPLKTLAPFLLPDLPHSLPLLRRIQHRLSSPTARTLATFPPPTSITTPPPSSFSALWIDRSRAPETECWLFSTYELPSRPHTPHDEAQAKAQILALFHAVATLPPPEPRRANDDVVILGTLNECLLPLLAASDLEHLVPEKVLSRSVVGDARTRGTDGEGKKGREDVGVLSGLSVPYMKWIIAPPPSPAPATDAGNGNNQVEQDIPLPANYHFDRVRAEKGEYKLVISRSDIPRTEKTLSELGSKGIRYLAPLSSPSPSPSSSFSHSSNTTLPPPKASTATATAKATKDASSSNKDTDTDTDTDPSGDLISWSFLSPDGSLSSLHVEPAHRGLGLAKAVSRRLFRHLAEDPAGMGFRAVEPLAVETGGGEGIDWGGVRAVRDEAWAHSDVAVDNLGSAGVVRRVGGREGWVVRWVGVGVGMVGGVIEGCKVRGL</sequence>
<feature type="domain" description="GCN5-related N-acetyltransferase Rv2170-like" evidence="2">
    <location>
        <begin position="321"/>
        <end position="363"/>
    </location>
</feature>